<dbReference type="EMBL" id="KK116850">
    <property type="protein sequence ID" value="KFM68934.1"/>
    <property type="molecule type" value="Genomic_DNA"/>
</dbReference>
<organism evidence="2 3">
    <name type="scientific">Stegodyphus mimosarum</name>
    <name type="common">African social velvet spider</name>
    <dbReference type="NCBI Taxonomy" id="407821"/>
    <lineage>
        <taxon>Eukaryota</taxon>
        <taxon>Metazoa</taxon>
        <taxon>Ecdysozoa</taxon>
        <taxon>Arthropoda</taxon>
        <taxon>Chelicerata</taxon>
        <taxon>Arachnida</taxon>
        <taxon>Araneae</taxon>
        <taxon>Araneomorphae</taxon>
        <taxon>Entelegynae</taxon>
        <taxon>Eresoidea</taxon>
        <taxon>Eresidae</taxon>
        <taxon>Stegodyphus</taxon>
    </lineage>
</organism>
<dbReference type="STRING" id="407821.A0A087TUZ5"/>
<dbReference type="OrthoDB" id="6418540at2759"/>
<dbReference type="InterPro" id="IPR025304">
    <property type="entry name" value="ALIX_V_dom"/>
</dbReference>
<dbReference type="GO" id="GO:0043328">
    <property type="term" value="P:protein transport to vacuole involved in ubiquitin-dependent protein catabolic process via the multivesicular body sorting pathway"/>
    <property type="evidence" value="ECO:0007669"/>
    <property type="project" value="TreeGrafter"/>
</dbReference>
<evidence type="ECO:0000259" key="1">
    <source>
        <dbReference type="Pfam" id="PF13949"/>
    </source>
</evidence>
<dbReference type="Proteomes" id="UP000054359">
    <property type="component" value="Unassembled WGS sequence"/>
</dbReference>
<proteinExistence type="predicted"/>
<feature type="non-terminal residue" evidence="2">
    <location>
        <position position="86"/>
    </location>
</feature>
<protein>
    <submittedName>
        <fullName evidence="2">Tyrosine-protein phosphatase non-receptor type 23</fullName>
    </submittedName>
</protein>
<reference evidence="2 3" key="1">
    <citation type="submission" date="2013-11" db="EMBL/GenBank/DDBJ databases">
        <title>Genome sequencing of Stegodyphus mimosarum.</title>
        <authorList>
            <person name="Bechsgaard J."/>
        </authorList>
    </citation>
    <scope>NUCLEOTIDE SEQUENCE [LARGE SCALE GENOMIC DNA]</scope>
</reference>
<sequence>MRKQRQYLEQQLRDSLLKDDITKRLVTLSKKEDLQNTFAEELKKHSEILTYLDQNLAAQDNILCALTEANAHYAETRKAITEIKHQ</sequence>
<name>A0A087TUZ5_STEMI</name>
<evidence type="ECO:0000313" key="2">
    <source>
        <dbReference type="EMBL" id="KFM68934.1"/>
    </source>
</evidence>
<dbReference type="OMA" id="QARIMDA"/>
<dbReference type="GO" id="GO:0045022">
    <property type="term" value="P:early endosome to late endosome transport"/>
    <property type="evidence" value="ECO:0007669"/>
    <property type="project" value="TreeGrafter"/>
</dbReference>
<dbReference type="PANTHER" id="PTHR23030">
    <property type="entry name" value="PCD6 INTERACTING PROTEIN-RELATED"/>
    <property type="match status" value="1"/>
</dbReference>
<dbReference type="Pfam" id="PF13949">
    <property type="entry name" value="ALIX_LYPXL_bnd"/>
    <property type="match status" value="1"/>
</dbReference>
<keyword evidence="3" id="KW-1185">Reference proteome</keyword>
<dbReference type="PANTHER" id="PTHR23030:SF30">
    <property type="entry name" value="TYROSINE-PROTEIN PHOSPHATASE NON-RECEPTOR TYPE 23"/>
    <property type="match status" value="1"/>
</dbReference>
<keyword evidence="2" id="KW-0675">Receptor</keyword>
<accession>A0A087TUZ5</accession>
<evidence type="ECO:0000313" key="3">
    <source>
        <dbReference type="Proteomes" id="UP000054359"/>
    </source>
</evidence>
<dbReference type="GO" id="GO:0005768">
    <property type="term" value="C:endosome"/>
    <property type="evidence" value="ECO:0007669"/>
    <property type="project" value="TreeGrafter"/>
</dbReference>
<dbReference type="GO" id="GO:0032456">
    <property type="term" value="P:endocytic recycling"/>
    <property type="evidence" value="ECO:0007669"/>
    <property type="project" value="TreeGrafter"/>
</dbReference>
<dbReference type="Gene3D" id="1.20.120.560">
    <property type="entry name" value="alix/aip1 in complex with the ypdl late domain"/>
    <property type="match status" value="1"/>
</dbReference>
<feature type="domain" description="ALIX V-shaped" evidence="1">
    <location>
        <begin position="1"/>
        <end position="81"/>
    </location>
</feature>
<gene>
    <name evidence="2" type="ORF">X975_27105</name>
</gene>
<dbReference type="AlphaFoldDB" id="A0A087TUZ5"/>